<evidence type="ECO:0008006" key="8">
    <source>
        <dbReference type="Google" id="ProtNLM"/>
    </source>
</evidence>
<evidence type="ECO:0000256" key="4">
    <source>
        <dbReference type="ARBA" id="ARBA00022989"/>
    </source>
</evidence>
<dbReference type="GO" id="GO:0022857">
    <property type="term" value="F:transmembrane transporter activity"/>
    <property type="evidence" value="ECO:0007669"/>
    <property type="project" value="InterPro"/>
</dbReference>
<evidence type="ECO:0000256" key="1">
    <source>
        <dbReference type="ARBA" id="ARBA00004651"/>
    </source>
</evidence>
<sequence>MLAATAVVAVAAIGETLVLINGGIDLSVATVVACSAVLAAKFMAAEGSPFIGLLIALGIGLVFGIINGLLVARLGLTPFVLTLGTGLIARGIAFSVSKGYAIRAPLALRQFGRMNWLGLPVIVVISLAMLVIFGLLLSKTTWGRYVYFLGANKEAARYVGINCGLIGASVYVISGLLCGLAGYLSVAALGAAVPGVGDTILLTIIGGVILGGTSLFGGVG</sequence>
<gene>
    <name evidence="7" type="ORF">S03H2_29598</name>
</gene>
<evidence type="ECO:0000256" key="3">
    <source>
        <dbReference type="ARBA" id="ARBA00022692"/>
    </source>
</evidence>
<proteinExistence type="predicted"/>
<evidence type="ECO:0000256" key="6">
    <source>
        <dbReference type="SAM" id="Phobius"/>
    </source>
</evidence>
<feature type="transmembrane region" description="Helical" evidence="6">
    <location>
        <begin position="50"/>
        <end position="70"/>
    </location>
</feature>
<reference evidence="7" key="1">
    <citation type="journal article" date="2014" name="Front. Microbiol.">
        <title>High frequency of phylogenetically diverse reductive dehalogenase-homologous genes in deep subseafloor sedimentary metagenomes.</title>
        <authorList>
            <person name="Kawai M."/>
            <person name="Futagami T."/>
            <person name="Toyoda A."/>
            <person name="Takaki Y."/>
            <person name="Nishi S."/>
            <person name="Hori S."/>
            <person name="Arai W."/>
            <person name="Tsubouchi T."/>
            <person name="Morono Y."/>
            <person name="Uchiyama I."/>
            <person name="Ito T."/>
            <person name="Fujiyama A."/>
            <person name="Inagaki F."/>
            <person name="Takami H."/>
        </authorList>
    </citation>
    <scope>NUCLEOTIDE SEQUENCE</scope>
    <source>
        <strain evidence="7">Expedition CK06-06</strain>
    </source>
</reference>
<dbReference type="AlphaFoldDB" id="X1H7M2"/>
<comment type="subcellular location">
    <subcellularLocation>
        <location evidence="1">Cell membrane</location>
        <topology evidence="1">Multi-pass membrane protein</topology>
    </subcellularLocation>
</comment>
<dbReference type="Pfam" id="PF02653">
    <property type="entry name" value="BPD_transp_2"/>
    <property type="match status" value="1"/>
</dbReference>
<dbReference type="PANTHER" id="PTHR32196">
    <property type="entry name" value="ABC TRANSPORTER PERMEASE PROTEIN YPHD-RELATED-RELATED"/>
    <property type="match status" value="1"/>
</dbReference>
<keyword evidence="5 6" id="KW-0472">Membrane</keyword>
<feature type="non-terminal residue" evidence="7">
    <location>
        <position position="220"/>
    </location>
</feature>
<evidence type="ECO:0000256" key="2">
    <source>
        <dbReference type="ARBA" id="ARBA00022475"/>
    </source>
</evidence>
<evidence type="ECO:0000313" key="7">
    <source>
        <dbReference type="EMBL" id="GAH49849.1"/>
    </source>
</evidence>
<keyword evidence="2" id="KW-1003">Cell membrane</keyword>
<dbReference type="EMBL" id="BARU01017877">
    <property type="protein sequence ID" value="GAH49849.1"/>
    <property type="molecule type" value="Genomic_DNA"/>
</dbReference>
<feature type="transmembrane region" description="Helical" evidence="6">
    <location>
        <begin position="116"/>
        <end position="138"/>
    </location>
</feature>
<feature type="transmembrane region" description="Helical" evidence="6">
    <location>
        <begin position="76"/>
        <end position="96"/>
    </location>
</feature>
<dbReference type="CDD" id="cd06579">
    <property type="entry name" value="TM_PBP1_transp_AraH_like"/>
    <property type="match status" value="1"/>
</dbReference>
<accession>X1H7M2</accession>
<comment type="caution">
    <text evidence="7">The sequence shown here is derived from an EMBL/GenBank/DDBJ whole genome shotgun (WGS) entry which is preliminary data.</text>
</comment>
<name>X1H7M2_9ZZZZ</name>
<evidence type="ECO:0000256" key="5">
    <source>
        <dbReference type="ARBA" id="ARBA00023136"/>
    </source>
</evidence>
<organism evidence="7">
    <name type="scientific">marine sediment metagenome</name>
    <dbReference type="NCBI Taxonomy" id="412755"/>
    <lineage>
        <taxon>unclassified sequences</taxon>
        <taxon>metagenomes</taxon>
        <taxon>ecological metagenomes</taxon>
    </lineage>
</organism>
<feature type="transmembrane region" description="Helical" evidence="6">
    <location>
        <begin position="196"/>
        <end position="219"/>
    </location>
</feature>
<dbReference type="GO" id="GO:0005886">
    <property type="term" value="C:plasma membrane"/>
    <property type="evidence" value="ECO:0007669"/>
    <property type="project" value="UniProtKB-SubCell"/>
</dbReference>
<feature type="transmembrane region" description="Helical" evidence="6">
    <location>
        <begin position="24"/>
        <end position="43"/>
    </location>
</feature>
<keyword evidence="4 6" id="KW-1133">Transmembrane helix</keyword>
<feature type="transmembrane region" description="Helical" evidence="6">
    <location>
        <begin position="158"/>
        <end position="184"/>
    </location>
</feature>
<dbReference type="InterPro" id="IPR001851">
    <property type="entry name" value="ABC_transp_permease"/>
</dbReference>
<protein>
    <recommendedName>
        <fullName evidence="8">ABC transporter permease</fullName>
    </recommendedName>
</protein>
<keyword evidence="3 6" id="KW-0812">Transmembrane</keyword>